<feature type="region of interest" description="Disordered" evidence="1">
    <location>
        <begin position="261"/>
        <end position="354"/>
    </location>
</feature>
<evidence type="ECO:0000256" key="1">
    <source>
        <dbReference type="SAM" id="MobiDB-lite"/>
    </source>
</evidence>
<dbReference type="EMBL" id="KZ623355">
    <property type="protein sequence ID" value="RQO93308.1"/>
    <property type="molecule type" value="Genomic_DNA"/>
</dbReference>
<feature type="region of interest" description="Disordered" evidence="1">
    <location>
        <begin position="43"/>
        <end position="98"/>
    </location>
</feature>
<feature type="region of interest" description="Disordered" evidence="1">
    <location>
        <begin position="192"/>
        <end position="245"/>
    </location>
</feature>
<dbReference type="PANTHER" id="PTHR31286">
    <property type="entry name" value="GLYCINE-RICH CELL WALL STRUCTURAL PROTEIN 1.8-LIKE"/>
    <property type="match status" value="1"/>
</dbReference>
<reference evidence="3" key="2">
    <citation type="submission" date="2017-07" db="EMBL/GenBank/DDBJ databases">
        <title>WGS assembly of Populus trichocarpa.</title>
        <authorList>
            <person name="Tuskan G."/>
            <person name="Difazio S."/>
            <person name="Jansson S."/>
            <person name="Bohlmann J."/>
            <person name="Grigoriev I."/>
            <person name="Hellsten U."/>
            <person name="Putnam N."/>
            <person name="Ralph S."/>
            <person name="Rombauts S."/>
            <person name="Salamov A."/>
            <person name="Schein J."/>
            <person name="Sterck L."/>
            <person name="Aerts A."/>
            <person name="Bhalerao R."/>
            <person name="Bhalerao R."/>
            <person name="Blaudez D."/>
            <person name="Boerjan W."/>
            <person name="Brun A."/>
            <person name="Brunner A."/>
            <person name="Busov V."/>
            <person name="Campbell M."/>
            <person name="Carlson J."/>
            <person name="Chalot M."/>
            <person name="Chapman J."/>
            <person name="Chen G."/>
            <person name="Cooper D."/>
            <person name="Coutinho P."/>
            <person name="Couturier J."/>
            <person name="Covert S."/>
            <person name="Cronk Q."/>
            <person name="Cunningham R."/>
            <person name="Davis J."/>
            <person name="Degroeve S."/>
            <person name="Dejardin A."/>
            <person name="Depamphilis C."/>
            <person name="Detter J."/>
            <person name="Dirks B."/>
            <person name="Dubchak I."/>
            <person name="Duplessis S."/>
            <person name="Ehlting J."/>
            <person name="Ellis B."/>
            <person name="Gendler K."/>
            <person name="Goodstein D."/>
            <person name="Gribskov M."/>
            <person name="Grimwood J."/>
            <person name="Groover A."/>
            <person name="Gunter L."/>
            <person name="Hamberger B."/>
            <person name="Heinze B."/>
            <person name="Helariutta Y."/>
            <person name="Henrissat B."/>
            <person name="Holligan D."/>
            <person name="Holt R."/>
            <person name="Huang W."/>
            <person name="Islam-Faridi N."/>
            <person name="Jones S."/>
            <person name="Jones-Rhoades M."/>
            <person name="Jorgensen R."/>
            <person name="Joshi C."/>
            <person name="Kangasjarvi J."/>
            <person name="Karlsson J."/>
            <person name="Kelleher C."/>
            <person name="Kirkpatrick R."/>
            <person name="Kirst M."/>
            <person name="Kohler A."/>
            <person name="Kalluri U."/>
            <person name="Larimer F."/>
            <person name="Leebens-Mack J."/>
            <person name="Leple J."/>
            <person name="Locascio P."/>
            <person name="Lou Y."/>
            <person name="Lucas S."/>
            <person name="Martin F."/>
            <person name="Montanini B."/>
            <person name="Napoli C."/>
            <person name="Nelson D."/>
            <person name="Nelson C."/>
            <person name="Nieminen K."/>
            <person name="Nilsson O."/>
            <person name="Pereda V."/>
            <person name="Peter G."/>
            <person name="Philippe R."/>
            <person name="Pilate G."/>
            <person name="Poliakov A."/>
            <person name="Razumovskaya J."/>
            <person name="Richardson P."/>
            <person name="Rinaldi C."/>
            <person name="Ritland K."/>
            <person name="Rouze P."/>
            <person name="Ryaboy D."/>
            <person name="Schmutz J."/>
            <person name="Schrader J."/>
            <person name="Segerman B."/>
            <person name="Shin H."/>
            <person name="Siddiqui A."/>
            <person name="Sterky F."/>
            <person name="Terry A."/>
            <person name="Tsai C."/>
            <person name="Uberbacher E."/>
            <person name="Unneberg P."/>
            <person name="Vahala J."/>
            <person name="Wall K."/>
            <person name="Wessler S."/>
            <person name="Yang G."/>
            <person name="Yin T."/>
            <person name="Douglas C."/>
            <person name="Marra M."/>
            <person name="Sandberg G."/>
            <person name="Van De Peer Y."/>
            <person name="Rokhsar D."/>
        </authorList>
    </citation>
    <scope>NUCLEOTIDE SEQUENCE</scope>
    <source>
        <strain evidence="3">Nisqually-1</strain>
    </source>
</reference>
<dbReference type="EMBL" id="KZ623355">
    <property type="protein sequence ID" value="RQO93311.1"/>
    <property type="molecule type" value="Genomic_DNA"/>
</dbReference>
<reference evidence="3" key="1">
    <citation type="journal article" date="2006" name="Science">
        <title>The genome of black cottonwood, Populus trichocarpa (Torr. &amp; Gray).</title>
        <authorList>
            <person name="Tuskan G.A."/>
            <person name="Difazio S."/>
            <person name="Jansson S."/>
            <person name="Bohlmann J."/>
            <person name="Grigoriev I."/>
            <person name="Hellsten U."/>
            <person name="Putnam N."/>
            <person name="Ralph S."/>
            <person name="Rombauts S."/>
            <person name="Salamov A."/>
            <person name="Schein J."/>
            <person name="Sterck L."/>
            <person name="Aerts A."/>
            <person name="Bhalerao R.R."/>
            <person name="Bhalerao R.P."/>
            <person name="Blaudez D."/>
            <person name="Boerjan W."/>
            <person name="Brun A."/>
            <person name="Brunner A."/>
            <person name="Busov V."/>
            <person name="Campbell M."/>
            <person name="Carlson J."/>
            <person name="Chalot M."/>
            <person name="Chapman J."/>
            <person name="Chen G.L."/>
            <person name="Cooper D."/>
            <person name="Coutinho P.M."/>
            <person name="Couturier J."/>
            <person name="Covert S."/>
            <person name="Cronk Q."/>
            <person name="Cunningham R."/>
            <person name="Davis J."/>
            <person name="Degroeve S."/>
            <person name="Dejardin A."/>
            <person name="Depamphilis C."/>
            <person name="Detter J."/>
            <person name="Dirks B."/>
            <person name="Dubchak I."/>
            <person name="Duplessis S."/>
            <person name="Ehlting J."/>
            <person name="Ellis B."/>
            <person name="Gendler K."/>
            <person name="Goodstein D."/>
            <person name="Gribskov M."/>
            <person name="Grimwood J."/>
            <person name="Groover A."/>
            <person name="Gunter L."/>
            <person name="Hamberger B."/>
            <person name="Heinze B."/>
            <person name="Helariutta Y."/>
            <person name="Henrissat B."/>
            <person name="Holligan D."/>
            <person name="Holt R."/>
            <person name="Huang W."/>
            <person name="Islam-Faridi N."/>
            <person name="Jones S."/>
            <person name="Jones-Rhoades M."/>
            <person name="Jorgensen R."/>
            <person name="Joshi C."/>
            <person name="Kangasjarvi J."/>
            <person name="Karlsson J."/>
            <person name="Kelleher C."/>
            <person name="Kirkpatrick R."/>
            <person name="Kirst M."/>
            <person name="Kohler A."/>
            <person name="Kalluri U."/>
            <person name="Larimer F."/>
            <person name="Leebens-Mack J."/>
            <person name="Leple J.C."/>
            <person name="Locascio P."/>
            <person name="Lou Y."/>
            <person name="Lucas S."/>
            <person name="Martin F."/>
            <person name="Montanini B."/>
            <person name="Napoli C."/>
            <person name="Nelson D.R."/>
            <person name="Nelson C."/>
            <person name="Nieminen K."/>
            <person name="Nilsson O."/>
            <person name="Pereda V."/>
            <person name="Peter G."/>
            <person name="Philippe R."/>
            <person name="Pilate G."/>
            <person name="Poliakov A."/>
            <person name="Razumovskaya J."/>
            <person name="Richardson P."/>
            <person name="Rinaldi C."/>
            <person name="Ritland K."/>
            <person name="Rouze P."/>
            <person name="Ryaboy D."/>
            <person name="Schmutz J."/>
            <person name="Schrader J."/>
            <person name="Segerman B."/>
            <person name="Shin H."/>
            <person name="Siddiqui A."/>
            <person name="Sterky F."/>
            <person name="Terry A."/>
            <person name="Tsai C.J."/>
            <person name="Uberbacher E."/>
            <person name="Unneberg P."/>
            <person name="Vahala J."/>
            <person name="Wall K."/>
            <person name="Wessler S."/>
            <person name="Yang G."/>
            <person name="Yin T."/>
            <person name="Douglas C."/>
            <person name="Marra M."/>
            <person name="Sandberg G."/>
            <person name="Van de Peer Y."/>
            <person name="Rokhsar D."/>
        </authorList>
    </citation>
    <scope>NUCLEOTIDE SEQUENCE [LARGE SCALE GENOMIC DNA]</scope>
    <source>
        <strain evidence="3">Nisqually-1</strain>
    </source>
</reference>
<feature type="compositionally biased region" description="Low complexity" evidence="1">
    <location>
        <begin position="213"/>
        <end position="224"/>
    </location>
</feature>
<evidence type="ECO:0008006" key="4">
    <source>
        <dbReference type="Google" id="ProtNLM"/>
    </source>
</evidence>
<evidence type="ECO:0000256" key="2">
    <source>
        <dbReference type="SAM" id="SignalP"/>
    </source>
</evidence>
<feature type="chain" id="PRO_5040591761" description="DUF4283 domain-containing protein" evidence="2">
    <location>
        <begin position="42"/>
        <end position="354"/>
    </location>
</feature>
<accession>A0A3N7G3J5</accession>
<name>A0A3N7G3J5_POPTR</name>
<feature type="compositionally biased region" description="Polar residues" evidence="1">
    <location>
        <begin position="332"/>
        <end position="354"/>
    </location>
</feature>
<protein>
    <recommendedName>
        <fullName evidence="4">DUF4283 domain-containing protein</fullName>
    </recommendedName>
</protein>
<organism evidence="3">
    <name type="scientific">Populus trichocarpa</name>
    <name type="common">Western balsam poplar</name>
    <name type="synonym">Populus balsamifera subsp. trichocarpa</name>
    <dbReference type="NCBI Taxonomy" id="3694"/>
    <lineage>
        <taxon>Eukaryota</taxon>
        <taxon>Viridiplantae</taxon>
        <taxon>Streptophyta</taxon>
        <taxon>Embryophyta</taxon>
        <taxon>Tracheophyta</taxon>
        <taxon>Spermatophyta</taxon>
        <taxon>Magnoliopsida</taxon>
        <taxon>eudicotyledons</taxon>
        <taxon>Gunneridae</taxon>
        <taxon>Pentapetalae</taxon>
        <taxon>rosids</taxon>
        <taxon>fabids</taxon>
        <taxon>Malpighiales</taxon>
        <taxon>Salicaceae</taxon>
        <taxon>Saliceae</taxon>
        <taxon>Populus</taxon>
    </lineage>
</organism>
<feature type="signal peptide" evidence="2">
    <location>
        <begin position="1"/>
        <end position="41"/>
    </location>
</feature>
<proteinExistence type="predicted"/>
<sequence>MLLISNVMLGFERRIGIGACSAHPLLFLHCLLLSPCGKSVASSISNRPRHVPSAETGSLRSRPAVGNPNPGSTVGAAAPPPSPGKGKASSGSHMPSSPDHPTVWVRFPNLPLQCWSPLCLSKLASVIGKPVHSDTSTNSMTRLSYARVLIEIDLLADLPTSINIILPNGDSLSQKVMYESLPRFCKQCRTRGHTTSTCTNKSSHKRNKHSQTAPAPSGCSSSSAETAVVEKQSIREEPQGEPGIDPMFVEAAVAVEERAIGSGRKRAKLVSQSSPPSANPSAPLKIVHISEGHSDATNEPPPRRQYLTKSKAAATSIFGHSRRPVGMGSHPFKSSYSADSRTQGNTTTAPSSSL</sequence>
<evidence type="ECO:0000313" key="3">
    <source>
        <dbReference type="EMBL" id="RQO93311.1"/>
    </source>
</evidence>
<dbReference type="InterPro" id="IPR040256">
    <property type="entry name" value="At4g02000-like"/>
</dbReference>
<feature type="compositionally biased region" description="Low complexity" evidence="1">
    <location>
        <begin position="273"/>
        <end position="283"/>
    </location>
</feature>
<dbReference type="PANTHER" id="PTHR31286:SF168">
    <property type="entry name" value="DUF4283 DOMAIN-CONTAINING PROTEIN"/>
    <property type="match status" value="1"/>
</dbReference>
<dbReference type="AlphaFoldDB" id="A0A3N7G3J5"/>
<keyword evidence="2" id="KW-0732">Signal</keyword>
<gene>
    <name evidence="3" type="ORF">POPTR_T037000</name>
</gene>